<dbReference type="NCBIfam" id="NF008752">
    <property type="entry name" value="PRK11784.1-4"/>
    <property type="match status" value="1"/>
</dbReference>
<dbReference type="PROSITE" id="PS50206">
    <property type="entry name" value="RHODANESE_3"/>
    <property type="match status" value="1"/>
</dbReference>
<dbReference type="Proteomes" id="UP000535415">
    <property type="component" value="Unassembled WGS sequence"/>
</dbReference>
<accession>A0A7W9BI50</accession>
<sequence>MPLTFTTLNDILANAADTIIDVRTPAEFAGDHIPGAINLPALSNDQRAEIGTMYVQDSPFKARKRGAAMVARNVADHLDGPLRDKDGGWQPLVYCWRGGQRSGSFASILQQIGWRAETIAGGYQTFRRLVHQYLYETPLPHRIILLDGNTGTGKTALLARLRLQGVQVIDLEGLAHHRGSMLGQMPTPQPSQKAFETALACALVRCDPDQPVIIEAESSKIGRINLPPSLWSVMCAAPRVMISASLDARAAFLANAYADVTADLDDLRQRLQPMRYIKSHATVNAWEDLLDANNLKALAASLMQTHYDSAYDKARDGHVFDLVGHIHAETLDDAGLAKVTNQIAALINPAG</sequence>
<comment type="caution">
    <text evidence="3">The sequence shown here is derived from an EMBL/GenBank/DDBJ whole genome shotgun (WGS) entry which is preliminary data.</text>
</comment>
<evidence type="ECO:0000313" key="4">
    <source>
        <dbReference type="Proteomes" id="UP000535415"/>
    </source>
</evidence>
<dbReference type="PROSITE" id="PS00380">
    <property type="entry name" value="RHODANESE_1"/>
    <property type="match status" value="1"/>
</dbReference>
<dbReference type="NCBIfam" id="TIGR03167">
    <property type="entry name" value="tRNA_sel_U_synt"/>
    <property type="match status" value="1"/>
</dbReference>
<dbReference type="InterPro" id="IPR036873">
    <property type="entry name" value="Rhodanese-like_dom_sf"/>
</dbReference>
<keyword evidence="3" id="KW-0808">Transferase</keyword>
<dbReference type="GO" id="GO:0002098">
    <property type="term" value="P:tRNA wobble uridine modification"/>
    <property type="evidence" value="ECO:0007669"/>
    <property type="project" value="InterPro"/>
</dbReference>
<dbReference type="GO" id="GO:0004792">
    <property type="term" value="F:thiosulfate-cyanide sulfurtransferase activity"/>
    <property type="evidence" value="ECO:0007669"/>
    <property type="project" value="InterPro"/>
</dbReference>
<keyword evidence="1" id="KW-0711">Selenium</keyword>
<gene>
    <name evidence="3" type="ORF">FHS72_000203</name>
</gene>
<reference evidence="3 4" key="1">
    <citation type="submission" date="2020-08" db="EMBL/GenBank/DDBJ databases">
        <title>Genomic Encyclopedia of Type Strains, Phase IV (KMG-IV): sequencing the most valuable type-strain genomes for metagenomic binning, comparative biology and taxonomic classification.</title>
        <authorList>
            <person name="Goeker M."/>
        </authorList>
    </citation>
    <scope>NUCLEOTIDE SEQUENCE [LARGE SCALE GENOMIC DNA]</scope>
    <source>
        <strain evidence="3 4">DSM 101064</strain>
    </source>
</reference>
<dbReference type="EMBL" id="JACIJM010000001">
    <property type="protein sequence ID" value="MBB5720599.1"/>
    <property type="molecule type" value="Genomic_DNA"/>
</dbReference>
<organism evidence="3 4">
    <name type="scientific">Yoonia ponticola</name>
    <dbReference type="NCBI Taxonomy" id="1524255"/>
    <lineage>
        <taxon>Bacteria</taxon>
        <taxon>Pseudomonadati</taxon>
        <taxon>Pseudomonadota</taxon>
        <taxon>Alphaproteobacteria</taxon>
        <taxon>Rhodobacterales</taxon>
        <taxon>Paracoccaceae</taxon>
        <taxon>Yoonia</taxon>
    </lineage>
</organism>
<dbReference type="InterPro" id="IPR001307">
    <property type="entry name" value="Thiosulphate_STrfase_CS"/>
</dbReference>
<keyword evidence="4" id="KW-1185">Reference proteome</keyword>
<dbReference type="InterPro" id="IPR001763">
    <property type="entry name" value="Rhodanese-like_dom"/>
</dbReference>
<dbReference type="Gene3D" id="3.40.250.10">
    <property type="entry name" value="Rhodanese-like domain"/>
    <property type="match status" value="1"/>
</dbReference>
<name>A0A7W9BI50_9RHOB</name>
<dbReference type="Pfam" id="PF26341">
    <property type="entry name" value="AAA_SelU"/>
    <property type="match status" value="1"/>
</dbReference>
<evidence type="ECO:0000256" key="1">
    <source>
        <dbReference type="ARBA" id="ARBA00023266"/>
    </source>
</evidence>
<dbReference type="GO" id="GO:0043828">
    <property type="term" value="F:tRNA 2-selenouridine synthase activity"/>
    <property type="evidence" value="ECO:0007669"/>
    <property type="project" value="InterPro"/>
</dbReference>
<dbReference type="PANTHER" id="PTHR30401">
    <property type="entry name" value="TRNA 2-SELENOURIDINE SYNTHASE"/>
    <property type="match status" value="1"/>
</dbReference>
<dbReference type="SMART" id="SM00450">
    <property type="entry name" value="RHOD"/>
    <property type="match status" value="1"/>
</dbReference>
<evidence type="ECO:0000313" key="3">
    <source>
        <dbReference type="EMBL" id="MBB5720599.1"/>
    </source>
</evidence>
<dbReference type="AlphaFoldDB" id="A0A7W9BI50"/>
<feature type="domain" description="Rhodanese" evidence="2">
    <location>
        <begin position="13"/>
        <end position="135"/>
    </location>
</feature>
<dbReference type="InterPro" id="IPR017582">
    <property type="entry name" value="SelU"/>
</dbReference>
<dbReference type="PANTHER" id="PTHR30401:SF0">
    <property type="entry name" value="TRNA 2-SELENOURIDINE SYNTHASE"/>
    <property type="match status" value="1"/>
</dbReference>
<dbReference type="Pfam" id="PF00581">
    <property type="entry name" value="Rhodanese"/>
    <property type="match status" value="1"/>
</dbReference>
<dbReference type="InterPro" id="IPR058840">
    <property type="entry name" value="AAA_SelU"/>
</dbReference>
<dbReference type="NCBIfam" id="NF008750">
    <property type="entry name" value="PRK11784.1-2"/>
    <property type="match status" value="1"/>
</dbReference>
<proteinExistence type="predicted"/>
<protein>
    <submittedName>
        <fullName evidence="3">tRNA 2-selenouridine synthase</fullName>
        <ecNumber evidence="3">2.9.1.-</ecNumber>
    </submittedName>
</protein>
<dbReference type="SUPFAM" id="SSF52821">
    <property type="entry name" value="Rhodanese/Cell cycle control phosphatase"/>
    <property type="match status" value="1"/>
</dbReference>
<evidence type="ECO:0000259" key="2">
    <source>
        <dbReference type="PROSITE" id="PS50206"/>
    </source>
</evidence>
<dbReference type="EC" id="2.9.1.-" evidence="3"/>